<proteinExistence type="inferred from homology"/>
<dbReference type="Pfam" id="PF02374">
    <property type="entry name" value="ArsA_ATPase"/>
    <property type="match status" value="2"/>
</dbReference>
<dbReference type="RefSeq" id="WP_013162817.1">
    <property type="nucleotide sequence ID" value="NC_014216.1"/>
</dbReference>
<evidence type="ECO:0000256" key="2">
    <source>
        <dbReference type="ARBA" id="ARBA00052296"/>
    </source>
</evidence>
<evidence type="ECO:0000313" key="6">
    <source>
        <dbReference type="Proteomes" id="UP000001508"/>
    </source>
</evidence>
<keyword evidence="6" id="KW-1185">Reference proteome</keyword>
<dbReference type="Proteomes" id="UP000001508">
    <property type="component" value="Chromosome"/>
</dbReference>
<dbReference type="Gene3D" id="3.40.50.300">
    <property type="entry name" value="P-loop containing nucleotide triphosphate hydrolases"/>
    <property type="match status" value="2"/>
</dbReference>
<dbReference type="GO" id="GO:0015446">
    <property type="term" value="F:ATPase-coupled arsenite transmembrane transporter activity"/>
    <property type="evidence" value="ECO:0007669"/>
    <property type="project" value="UniProtKB-EC"/>
</dbReference>
<dbReference type="SUPFAM" id="SSF52540">
    <property type="entry name" value="P-loop containing nucleoside triphosphate hydrolases"/>
    <property type="match status" value="2"/>
</dbReference>
<dbReference type="KEGG" id="dak:DaAHT2_0580"/>
<reference evidence="6" key="1">
    <citation type="submission" date="2010-02" db="EMBL/GenBank/DDBJ databases">
        <title>Complete sequence of Desulfurivibrio alkaliphilus AHT2.</title>
        <authorList>
            <consortium name="US DOE Joint Genome Institute"/>
            <person name="Pitluck S."/>
            <person name="Chertkov O."/>
            <person name="Detter J.C."/>
            <person name="Han C."/>
            <person name="Tapia R."/>
            <person name="Larimer F."/>
            <person name="Land M."/>
            <person name="Hauser L."/>
            <person name="Kyrpides N."/>
            <person name="Mikhailova N."/>
            <person name="Sorokin D.Y."/>
            <person name="Muyzer G."/>
            <person name="Woyke T."/>
        </authorList>
    </citation>
    <scope>NUCLEOTIDE SEQUENCE [LARGE SCALE GENOMIC DNA]</scope>
    <source>
        <strain evidence="6">DSM 19089 / UNIQEM U267 / AHT2</strain>
    </source>
</reference>
<dbReference type="InterPro" id="IPR027417">
    <property type="entry name" value="P-loop_NTPase"/>
</dbReference>
<gene>
    <name evidence="5" type="ordered locus">DaAHT2_0580</name>
</gene>
<evidence type="ECO:0000256" key="3">
    <source>
        <dbReference type="ARBA" id="ARBA00066752"/>
    </source>
</evidence>
<comment type="similarity">
    <text evidence="1">Belongs to the arsA ATPase family.</text>
</comment>
<protein>
    <recommendedName>
        <fullName evidence="3">arsenite-transporting ATPase</fullName>
        <ecNumber evidence="3">7.3.2.7</ecNumber>
    </recommendedName>
</protein>
<dbReference type="GO" id="GO:0016887">
    <property type="term" value="F:ATP hydrolysis activity"/>
    <property type="evidence" value="ECO:0007669"/>
    <property type="project" value="InterPro"/>
</dbReference>
<dbReference type="PANTHER" id="PTHR10803">
    <property type="entry name" value="ARSENICAL PUMP-DRIVING ATPASE ARSENITE-TRANSLOCATING ATPASE"/>
    <property type="match status" value="1"/>
</dbReference>
<dbReference type="InParanoid" id="D6Z0Q7"/>
<evidence type="ECO:0000259" key="4">
    <source>
        <dbReference type="Pfam" id="PF02374"/>
    </source>
</evidence>
<dbReference type="AlphaFoldDB" id="D6Z0Q7"/>
<dbReference type="CDD" id="cd02035">
    <property type="entry name" value="ArsA"/>
    <property type="match status" value="2"/>
</dbReference>
<dbReference type="NCBIfam" id="TIGR00345">
    <property type="entry name" value="GET3_arsA_TRC40"/>
    <property type="match status" value="1"/>
</dbReference>
<dbReference type="HOGENOM" id="CLU_021619_0_0_7"/>
<feature type="domain" description="ArsA/GET3 Anion-transporting ATPase-like" evidence="4">
    <location>
        <begin position="333"/>
        <end position="474"/>
    </location>
</feature>
<dbReference type="PIRSF" id="PIRSF001327">
    <property type="entry name" value="Arsenical_pump-driving_ATPase"/>
    <property type="match status" value="1"/>
</dbReference>
<dbReference type="EMBL" id="CP001940">
    <property type="protein sequence ID" value="ADH85286.1"/>
    <property type="molecule type" value="Genomic_DNA"/>
</dbReference>
<evidence type="ECO:0000256" key="1">
    <source>
        <dbReference type="ARBA" id="ARBA00011040"/>
    </source>
</evidence>
<evidence type="ECO:0000313" key="5">
    <source>
        <dbReference type="EMBL" id="ADH85286.1"/>
    </source>
</evidence>
<organism evidence="5 6">
    <name type="scientific">Desulfurivibrio alkaliphilus (strain DSM 19089 / UNIQEM U267 / AHT2)</name>
    <dbReference type="NCBI Taxonomy" id="589865"/>
    <lineage>
        <taxon>Bacteria</taxon>
        <taxon>Pseudomonadati</taxon>
        <taxon>Thermodesulfobacteriota</taxon>
        <taxon>Desulfobulbia</taxon>
        <taxon>Desulfobulbales</taxon>
        <taxon>Desulfobulbaceae</taxon>
        <taxon>Desulfurivibrio</taxon>
    </lineage>
</organism>
<dbReference type="EC" id="7.3.2.7" evidence="3"/>
<dbReference type="InterPro" id="IPR016300">
    <property type="entry name" value="ATPase_ArsA/GET3"/>
</dbReference>
<dbReference type="eggNOG" id="COG0003">
    <property type="taxonomic scope" value="Bacteria"/>
</dbReference>
<dbReference type="STRING" id="589865.DaAHT2_0580"/>
<feature type="domain" description="ArsA/GET3 Anion-transporting ATPase-like" evidence="4">
    <location>
        <begin position="9"/>
        <end position="255"/>
    </location>
</feature>
<dbReference type="OrthoDB" id="9780677at2"/>
<dbReference type="GO" id="GO:0005524">
    <property type="term" value="F:ATP binding"/>
    <property type="evidence" value="ECO:0007669"/>
    <property type="project" value="InterPro"/>
</dbReference>
<dbReference type="PANTHER" id="PTHR10803:SF3">
    <property type="entry name" value="ATPASE GET3"/>
    <property type="match status" value="1"/>
</dbReference>
<sequence>MLLIDQAPRYLFFTGKGGVGKTSISCMVATALARRGKKVLLISTDPASNLDEVLETELSGAPTPVVGCPGLLAMNIDPEEAAAAYRERMVAPYRGVLPDEAVQKIEEQLSGACTVEIAAFNEFSQVIGQPTTVADYHHVVLDTAPTGHTLRLLSLPAAWNDFVLENKSGSSCLGPLAGLKKQRLIYEGAVASLTDPALTLLVLVSRPELFALEEAARAATELAGQGMKNQHLFINGLFQAASDDPVAKALEAKAEQALANLPPILARLPRSSMAFRPHGLVGMGAIDRALAETPDQAQQGEIRELATDLQPIISRLTPWPEIMAQLAAPGKGLIMTMGKGGVGKTATAAAIAVELARRGHRVCLSTTDPAAHVAAMLPEAPTNLTVSRIDPKAETRAYTAQVLADREAELSPEDLELLREELRSPCIEEIAVFQAFAREVASAREQFLVLDTAPTGHTLLLLDATESYHREVAKNNTGASEAVKELLPRLRDPQYTKLLLVTLPEATPVHEAASLQEDLRRAGIEPWGWAINQCFSLSGTRDPQLAARGVMELGFIKEVLQLCSGPVAASPWLATELKGDEPLRRLLSTI</sequence>
<keyword evidence="5" id="KW-0378">Hydrolase</keyword>
<dbReference type="NCBIfam" id="TIGR04291">
    <property type="entry name" value="arsen_driv_ArsA"/>
    <property type="match status" value="1"/>
</dbReference>
<dbReference type="InterPro" id="IPR027541">
    <property type="entry name" value="Ars_ATPase"/>
</dbReference>
<dbReference type="InterPro" id="IPR025723">
    <property type="entry name" value="ArsA/GET3_ATPase-like"/>
</dbReference>
<accession>D6Z0Q7</accession>
<name>D6Z0Q7_DESAT</name>
<comment type="catalytic activity">
    <reaction evidence="2">
        <text>arsenite(in) + ATP + H2O = arsenite(out) + ADP + phosphate + H(+)</text>
        <dbReference type="Rhea" id="RHEA:11348"/>
        <dbReference type="ChEBI" id="CHEBI:15377"/>
        <dbReference type="ChEBI" id="CHEBI:15378"/>
        <dbReference type="ChEBI" id="CHEBI:29242"/>
        <dbReference type="ChEBI" id="CHEBI:30616"/>
        <dbReference type="ChEBI" id="CHEBI:43474"/>
        <dbReference type="ChEBI" id="CHEBI:456216"/>
        <dbReference type="EC" id="7.3.2.7"/>
    </reaction>
</comment>